<evidence type="ECO:0000259" key="10">
    <source>
        <dbReference type="PROSITE" id="PS51278"/>
    </source>
</evidence>
<proteinExistence type="inferred from homology"/>
<dbReference type="Gene3D" id="3.40.50.620">
    <property type="entry name" value="HUPs"/>
    <property type="match status" value="1"/>
</dbReference>
<dbReference type="InterPro" id="IPR033738">
    <property type="entry name" value="AsnB_N"/>
</dbReference>
<keyword evidence="8" id="KW-0028">Amino-acid biosynthesis</keyword>
<dbReference type="InterPro" id="IPR017932">
    <property type="entry name" value="GATase_2_dom"/>
</dbReference>
<dbReference type="Gene3D" id="3.60.20.10">
    <property type="entry name" value="Glutamine Phosphoribosylpyrophosphate, subunit 1, domain 1"/>
    <property type="match status" value="1"/>
</dbReference>
<dbReference type="InterPro" id="IPR001962">
    <property type="entry name" value="Asn_synthase"/>
</dbReference>
<sequence>MCGICGYYSFKKEISSKNILEMNRAIRHRGPDDEGFWTSDGFAGESFSGNDSTQKIKETFPVLDETSSKIALGFRRLSIVDLSEKGHQPMLSDDEKITITFNGEIYNFKKIRKELEDLGYSFKSSSDTEVILKSYEEWGTEMFVKFDGMFAIALIDLNQQKLILARDRVGLKPLFYFKNDDALVWASEIKSILKNEFIKPEINWNGVYTNFLFQTTLAPETCFKGIYSLEPASFLTIGLKDFSTLKQFYWNFPAKRNNNITEDEAVAKVDQLLSESVKEQLFADVPVTSMMSGGIDSTLITAKSKPYKNDINAFTISYQFSESEVENASLLADKIDIRHHVKKVSDGEILDQLKENIQHFEEPYSSLEVLMNAAEYAKNNGFKVVLSGNGADELFAGYSHSLKLNKWLSMRNFNFVRHFILTNDNFSKKVKNYLSQDDMLDFFRQSQVGMKPLEAKNVFSENIFNSFQINLKDRQLSESKDYQGLFEYDMKYSLSSHHVFRDDLSAMKYSVEFRYPYLSNDLIEYVSSLPEKLRYNGIQNKPLLRKVAEKYLPQEILQMPKRGFSFPLAHFIKTEPKVRDFILENLSSLKKRNFFNAKVIDEWWNNQKNEYDCVKIWQLVTFELWYQKYFENHSTYF</sequence>
<dbReference type="PANTHER" id="PTHR43284:SF1">
    <property type="entry name" value="ASPARAGINE SYNTHETASE"/>
    <property type="match status" value="1"/>
</dbReference>
<dbReference type="GO" id="GO:0006529">
    <property type="term" value="P:asparagine biosynthetic process"/>
    <property type="evidence" value="ECO:0007669"/>
    <property type="project" value="UniProtKB-KW"/>
</dbReference>
<comment type="similarity">
    <text evidence="2">Belongs to the asparagine synthetase family.</text>
</comment>
<feature type="binding site" evidence="9">
    <location>
        <begin position="387"/>
        <end position="388"/>
    </location>
    <ligand>
        <name>ATP</name>
        <dbReference type="ChEBI" id="CHEBI:30616"/>
    </ligand>
</feature>
<evidence type="ECO:0000256" key="8">
    <source>
        <dbReference type="PIRSR" id="PIRSR001589-1"/>
    </source>
</evidence>
<comment type="catalytic activity">
    <reaction evidence="7">
        <text>L-aspartate + L-glutamine + ATP + H2O = L-asparagine + L-glutamate + AMP + diphosphate + H(+)</text>
        <dbReference type="Rhea" id="RHEA:12228"/>
        <dbReference type="ChEBI" id="CHEBI:15377"/>
        <dbReference type="ChEBI" id="CHEBI:15378"/>
        <dbReference type="ChEBI" id="CHEBI:29985"/>
        <dbReference type="ChEBI" id="CHEBI:29991"/>
        <dbReference type="ChEBI" id="CHEBI:30616"/>
        <dbReference type="ChEBI" id="CHEBI:33019"/>
        <dbReference type="ChEBI" id="CHEBI:58048"/>
        <dbReference type="ChEBI" id="CHEBI:58359"/>
        <dbReference type="ChEBI" id="CHEBI:456215"/>
        <dbReference type="EC" id="6.3.5.4"/>
    </reaction>
</comment>
<dbReference type="PIRSF" id="PIRSF001589">
    <property type="entry name" value="Asn_synthetase_glu-h"/>
    <property type="match status" value="1"/>
</dbReference>
<dbReference type="InterPro" id="IPR029055">
    <property type="entry name" value="Ntn_hydrolases_N"/>
</dbReference>
<evidence type="ECO:0000256" key="3">
    <source>
        <dbReference type="ARBA" id="ARBA00012737"/>
    </source>
</evidence>
<dbReference type="GO" id="GO:0005829">
    <property type="term" value="C:cytosol"/>
    <property type="evidence" value="ECO:0007669"/>
    <property type="project" value="TreeGrafter"/>
</dbReference>
<gene>
    <name evidence="11" type="ORF">IX39_13585</name>
</gene>
<keyword evidence="8" id="KW-0061">Asparagine biosynthesis</keyword>
<evidence type="ECO:0000256" key="5">
    <source>
        <dbReference type="ARBA" id="ARBA00022840"/>
    </source>
</evidence>
<dbReference type="STRING" id="236814.IX39_13585"/>
<feature type="domain" description="Glutamine amidotransferase type-2" evidence="10">
    <location>
        <begin position="2"/>
        <end position="240"/>
    </location>
</feature>
<evidence type="ECO:0000256" key="6">
    <source>
        <dbReference type="ARBA" id="ARBA00022962"/>
    </source>
</evidence>
<dbReference type="RefSeq" id="WP_034677683.1">
    <property type="nucleotide sequence ID" value="NZ_FPAP01000006.1"/>
</dbReference>
<evidence type="ECO:0000313" key="12">
    <source>
        <dbReference type="Proteomes" id="UP000028713"/>
    </source>
</evidence>
<dbReference type="InterPro" id="IPR014729">
    <property type="entry name" value="Rossmann-like_a/b/a_fold"/>
</dbReference>
<dbReference type="Pfam" id="PF00733">
    <property type="entry name" value="Asn_synthase"/>
    <property type="match status" value="1"/>
</dbReference>
<dbReference type="GO" id="GO:0005524">
    <property type="term" value="F:ATP binding"/>
    <property type="evidence" value="ECO:0007669"/>
    <property type="project" value="UniProtKB-KW"/>
</dbReference>
<dbReference type="EC" id="6.3.5.4" evidence="3"/>
<keyword evidence="6 8" id="KW-0315">Glutamine amidotransferase</keyword>
<dbReference type="CDD" id="cd00712">
    <property type="entry name" value="AsnB"/>
    <property type="match status" value="1"/>
</dbReference>
<protein>
    <recommendedName>
        <fullName evidence="3">asparagine synthase (glutamine-hydrolyzing)</fullName>
        <ecNumber evidence="3">6.3.5.4</ecNumber>
    </recommendedName>
</protein>
<comment type="pathway">
    <text evidence="1">Amino-acid biosynthesis; L-asparagine biosynthesis; L-asparagine from L-aspartate (L-Gln route): step 1/1.</text>
</comment>
<evidence type="ECO:0000256" key="1">
    <source>
        <dbReference type="ARBA" id="ARBA00005187"/>
    </source>
</evidence>
<dbReference type="SUPFAM" id="SSF52402">
    <property type="entry name" value="Adenine nucleotide alpha hydrolases-like"/>
    <property type="match status" value="1"/>
</dbReference>
<keyword evidence="5 9" id="KW-0067">ATP-binding</keyword>
<organism evidence="11 12">
    <name type="scientific">Chryseobacterium formosense</name>
    <dbReference type="NCBI Taxonomy" id="236814"/>
    <lineage>
        <taxon>Bacteria</taxon>
        <taxon>Pseudomonadati</taxon>
        <taxon>Bacteroidota</taxon>
        <taxon>Flavobacteriia</taxon>
        <taxon>Flavobacteriales</taxon>
        <taxon>Weeksellaceae</taxon>
        <taxon>Chryseobacterium group</taxon>
        <taxon>Chryseobacterium</taxon>
    </lineage>
</organism>
<evidence type="ECO:0000256" key="9">
    <source>
        <dbReference type="PIRSR" id="PIRSR001589-2"/>
    </source>
</evidence>
<dbReference type="AlphaFoldDB" id="A0A085Z201"/>
<dbReference type="GO" id="GO:0004066">
    <property type="term" value="F:asparagine synthase (glutamine-hydrolyzing) activity"/>
    <property type="evidence" value="ECO:0007669"/>
    <property type="project" value="UniProtKB-EC"/>
</dbReference>
<dbReference type="OrthoDB" id="9763290at2"/>
<evidence type="ECO:0000256" key="7">
    <source>
        <dbReference type="ARBA" id="ARBA00048741"/>
    </source>
</evidence>
<dbReference type="CDD" id="cd01991">
    <property type="entry name" value="Asn_synthase_B_C"/>
    <property type="match status" value="1"/>
</dbReference>
<feature type="active site" description="For GATase activity" evidence="8">
    <location>
        <position position="2"/>
    </location>
</feature>
<evidence type="ECO:0000256" key="2">
    <source>
        <dbReference type="ARBA" id="ARBA00005752"/>
    </source>
</evidence>
<dbReference type="SUPFAM" id="SSF56235">
    <property type="entry name" value="N-terminal nucleophile aminohydrolases (Ntn hydrolases)"/>
    <property type="match status" value="1"/>
</dbReference>
<reference evidence="11 12" key="1">
    <citation type="submission" date="2014-07" db="EMBL/GenBank/DDBJ databases">
        <title>Genome of Chryseobacterium formosense LMG 24722.</title>
        <authorList>
            <person name="Pipes S.E."/>
            <person name="Stropko S.J."/>
            <person name="Newman J.D."/>
        </authorList>
    </citation>
    <scope>NUCLEOTIDE SEQUENCE [LARGE SCALE GENOMIC DNA]</scope>
    <source>
        <strain evidence="11 12">LMG 24722</strain>
    </source>
</reference>
<dbReference type="Proteomes" id="UP000028713">
    <property type="component" value="Unassembled WGS sequence"/>
</dbReference>
<feature type="binding site" evidence="9">
    <location>
        <position position="127"/>
    </location>
    <ligand>
        <name>L-glutamine</name>
        <dbReference type="ChEBI" id="CHEBI:58359"/>
    </ligand>
</feature>
<dbReference type="NCBIfam" id="TIGR01536">
    <property type="entry name" value="asn_synth_AEB"/>
    <property type="match status" value="1"/>
</dbReference>
<comment type="caution">
    <text evidence="11">The sequence shown here is derived from an EMBL/GenBank/DDBJ whole genome shotgun (WGS) entry which is preliminary data.</text>
</comment>
<dbReference type="EMBL" id="JPRP01000002">
    <property type="protein sequence ID" value="KFE98464.1"/>
    <property type="molecule type" value="Genomic_DNA"/>
</dbReference>
<dbReference type="Pfam" id="PF13537">
    <property type="entry name" value="GATase_7"/>
    <property type="match status" value="1"/>
</dbReference>
<feature type="binding site" evidence="9">
    <location>
        <position position="316"/>
    </location>
    <ligand>
        <name>ATP</name>
        <dbReference type="ChEBI" id="CHEBI:30616"/>
    </ligand>
</feature>
<keyword evidence="12" id="KW-1185">Reference proteome</keyword>
<evidence type="ECO:0000313" key="11">
    <source>
        <dbReference type="EMBL" id="KFE98464.1"/>
    </source>
</evidence>
<dbReference type="InterPro" id="IPR051786">
    <property type="entry name" value="ASN_synthetase/amidase"/>
</dbReference>
<keyword evidence="4 9" id="KW-0547">Nucleotide-binding</keyword>
<name>A0A085Z201_9FLAO</name>
<dbReference type="InterPro" id="IPR006426">
    <property type="entry name" value="Asn_synth_AEB"/>
</dbReference>
<accession>A0A085Z201</accession>
<evidence type="ECO:0000256" key="4">
    <source>
        <dbReference type="ARBA" id="ARBA00022741"/>
    </source>
</evidence>
<dbReference type="PROSITE" id="PS51278">
    <property type="entry name" value="GATASE_TYPE_2"/>
    <property type="match status" value="1"/>
</dbReference>
<dbReference type="eggNOG" id="COG0367">
    <property type="taxonomic scope" value="Bacteria"/>
</dbReference>
<dbReference type="PANTHER" id="PTHR43284">
    <property type="entry name" value="ASPARAGINE SYNTHETASE (GLUTAMINE-HYDROLYZING)"/>
    <property type="match status" value="1"/>
</dbReference>